<dbReference type="Proteomes" id="UP000887574">
    <property type="component" value="Unplaced"/>
</dbReference>
<evidence type="ECO:0000313" key="2">
    <source>
        <dbReference type="WBParaSite" id="jg5189"/>
    </source>
</evidence>
<dbReference type="WBParaSite" id="jg5189">
    <property type="protein sequence ID" value="jg5189"/>
    <property type="gene ID" value="jg5189"/>
</dbReference>
<protein>
    <submittedName>
        <fullName evidence="2">Uncharacterized protein</fullName>
    </submittedName>
</protein>
<dbReference type="AlphaFoldDB" id="A0A915EE93"/>
<proteinExistence type="predicted"/>
<accession>A0A915EE93</accession>
<name>A0A915EE93_9BILA</name>
<sequence>MKRLPSIRRKSDYISQIDAARKRQRFEKELCNIEDVEYVEETPEIGLCETTNSPVSEVNDIAYTDIPPNGRLNSHRYRVVKKSDLVHDTSYYTQHYPSSTLGTSSTNRIKLDGPWSSTQYVHTQSYDTSDDYTEEYEMQPQTSSNICVDGLPPSRQRKVMPRWYVPKDSNNLHAEEDEEDHRLNDLVAREQKHFVPKPKSLMEILPTDNAQYGYVDELREQIQEQIEVVDEEGEFPLTENIHSGDLYYTPVSFAAGLIDVHKLFDLMVRHKSRSNEHLMESFLPDPAMSFPLDVTSLVEAARTASSEENAQSIASLAMQVNYLKRDMIKMRQDLTDIRSALYLRENSCYTIRKFIPTAEISQDWKILAKPPLLEVDLVQVARELNVSRSGKKTLKNKDAIGRFVKAALKKLVPKEVVKSYTVKDRKQNGAFDIGNHAKDQITGIVLDLMGLYNVEGLDNKARADRANYSQLVNEAMKHAMYDMRRTSPKRKIVNS</sequence>
<reference evidence="2" key="1">
    <citation type="submission" date="2022-11" db="UniProtKB">
        <authorList>
            <consortium name="WormBaseParasite"/>
        </authorList>
    </citation>
    <scope>IDENTIFICATION</scope>
</reference>
<organism evidence="1 2">
    <name type="scientific">Ditylenchus dipsaci</name>
    <dbReference type="NCBI Taxonomy" id="166011"/>
    <lineage>
        <taxon>Eukaryota</taxon>
        <taxon>Metazoa</taxon>
        <taxon>Ecdysozoa</taxon>
        <taxon>Nematoda</taxon>
        <taxon>Chromadorea</taxon>
        <taxon>Rhabditida</taxon>
        <taxon>Tylenchina</taxon>
        <taxon>Tylenchomorpha</taxon>
        <taxon>Sphaerularioidea</taxon>
        <taxon>Anguinidae</taxon>
        <taxon>Anguininae</taxon>
        <taxon>Ditylenchus</taxon>
    </lineage>
</organism>
<keyword evidence="1" id="KW-1185">Reference proteome</keyword>
<evidence type="ECO:0000313" key="1">
    <source>
        <dbReference type="Proteomes" id="UP000887574"/>
    </source>
</evidence>